<dbReference type="PRINTS" id="PR00633">
    <property type="entry name" value="RCCNDNSATION"/>
</dbReference>
<name>A0ABV0PUH1_9TELE</name>
<accession>A0ABV0PUH1</accession>
<dbReference type="InterPro" id="IPR000408">
    <property type="entry name" value="Reg_chr_condens"/>
</dbReference>
<dbReference type="Gene3D" id="2.130.10.30">
    <property type="entry name" value="Regulator of chromosome condensation 1/beta-lactamase-inhibitor protein II"/>
    <property type="match status" value="2"/>
</dbReference>
<protein>
    <submittedName>
        <fullName evidence="3">Uncharacterized protein</fullName>
    </submittedName>
</protein>
<keyword evidence="4" id="KW-1185">Reference proteome</keyword>
<evidence type="ECO:0000256" key="1">
    <source>
        <dbReference type="ARBA" id="ARBA00022737"/>
    </source>
</evidence>
<dbReference type="PANTHER" id="PTHR22870:SF155">
    <property type="entry name" value="E3 UBIQUITIN-PROTEIN LIGASE HERC1-RELATED"/>
    <property type="match status" value="1"/>
</dbReference>
<feature type="repeat" description="RCC1" evidence="2">
    <location>
        <begin position="460"/>
        <end position="511"/>
    </location>
</feature>
<dbReference type="SUPFAM" id="SSF50985">
    <property type="entry name" value="RCC1/BLIP-II"/>
    <property type="match status" value="1"/>
</dbReference>
<dbReference type="PANTHER" id="PTHR22870">
    <property type="entry name" value="REGULATOR OF CHROMOSOME CONDENSATION"/>
    <property type="match status" value="1"/>
</dbReference>
<feature type="repeat" description="RCC1" evidence="2">
    <location>
        <begin position="533"/>
        <end position="592"/>
    </location>
</feature>
<reference evidence="3 4" key="1">
    <citation type="submission" date="2021-06" db="EMBL/GenBank/DDBJ databases">
        <authorList>
            <person name="Palmer J.M."/>
        </authorList>
    </citation>
    <scope>NUCLEOTIDE SEQUENCE [LARGE SCALE GENOMIC DNA]</scope>
    <source>
        <strain evidence="3 4">GA_2019</strain>
        <tissue evidence="3">Muscle</tissue>
    </source>
</reference>
<dbReference type="EMBL" id="JAHRIO010090016">
    <property type="protein sequence ID" value="MEQ2187159.1"/>
    <property type="molecule type" value="Genomic_DNA"/>
</dbReference>
<dbReference type="Proteomes" id="UP001476798">
    <property type="component" value="Unassembled WGS sequence"/>
</dbReference>
<dbReference type="PROSITE" id="PS50012">
    <property type="entry name" value="RCC1_3"/>
    <property type="match status" value="3"/>
</dbReference>
<organism evidence="3 4">
    <name type="scientific">Goodea atripinnis</name>
    <dbReference type="NCBI Taxonomy" id="208336"/>
    <lineage>
        <taxon>Eukaryota</taxon>
        <taxon>Metazoa</taxon>
        <taxon>Chordata</taxon>
        <taxon>Craniata</taxon>
        <taxon>Vertebrata</taxon>
        <taxon>Euteleostomi</taxon>
        <taxon>Actinopterygii</taxon>
        <taxon>Neopterygii</taxon>
        <taxon>Teleostei</taxon>
        <taxon>Neoteleostei</taxon>
        <taxon>Acanthomorphata</taxon>
        <taxon>Ovalentaria</taxon>
        <taxon>Atherinomorphae</taxon>
        <taxon>Cyprinodontiformes</taxon>
        <taxon>Goodeidae</taxon>
        <taxon>Goodea</taxon>
    </lineage>
</organism>
<proteinExistence type="predicted"/>
<evidence type="ECO:0000313" key="3">
    <source>
        <dbReference type="EMBL" id="MEQ2187159.1"/>
    </source>
</evidence>
<comment type="caution">
    <text evidence="3">The sequence shown here is derived from an EMBL/GenBank/DDBJ whole genome shotgun (WGS) entry which is preliminary data.</text>
</comment>
<sequence>MGFTMRHIYWAMEAADLPSPSPLPQLHTAVGDWPEHVEFHPFSAEEESELSYMDDPYHEEAYEDLLTPSFFSLERDALQIVEAGEENSQMVKCELCSTFTLQFNNHIKRRHPGCGQSAARKGYDSTGAYVDVWFKGECGSNFPFYLLCSSCREKYLAANASDPNSKYERYGRRLVIKGLTSDLIGQMDNTSDGTVAVDQKTSLSLGQQAVSLRDSHDRLKALRRVTSTAQILLAYSMVMTALSQTASSQSNGLESLGLTDIRILVRLMTLAAGGRAHTCVDNAPGVRGLVTERHKSTCFSFLTSAIGTVVSHSVAAYKQLVEICTQNLASLAVGLCLEKHLCSYPRPPHHTHPDAQSCLSEWSWLLTYATTVRSAEAIASGTAFPESFIVSGLLEVQDLTVNKALVVCGQNCTFLVQTNGTVLAVGEGQYGRLGQGNSDDLYLVTSCGSDGHSMALTETGEVFSWGDGDFGKLGHGNSERQRRPKQIEALQGEEVIQPGYLVQPFLVLASANPFKPLLYSHCKLHSAVVTADGKLFTFGSGESGRLGLRSTSNKMLPERVAALEGYHVGQLCNKGIKKVCCGTQFSVALSGDGHVYTFGQERLIGLPDPMLKNKSTPQVVPSLEGLFIDDVAVGCEHVLALASTGDVYAWGCNSEGQVSIVFCYSVNH</sequence>
<dbReference type="InterPro" id="IPR051210">
    <property type="entry name" value="Ub_ligase/GEF_domain"/>
</dbReference>
<dbReference type="Pfam" id="PF13540">
    <property type="entry name" value="RCC1_2"/>
    <property type="match status" value="1"/>
</dbReference>
<keyword evidence="1" id="KW-0677">Repeat</keyword>
<gene>
    <name evidence="3" type="ORF">GOODEAATRI_001728</name>
</gene>
<dbReference type="InterPro" id="IPR009091">
    <property type="entry name" value="RCC1/BLIP-II"/>
</dbReference>
<feature type="repeat" description="RCC1" evidence="2">
    <location>
        <begin position="593"/>
        <end position="644"/>
    </location>
</feature>
<evidence type="ECO:0000313" key="4">
    <source>
        <dbReference type="Proteomes" id="UP001476798"/>
    </source>
</evidence>
<evidence type="ECO:0000256" key="2">
    <source>
        <dbReference type="PROSITE-ProRule" id="PRU00235"/>
    </source>
</evidence>
<dbReference type="Pfam" id="PF00415">
    <property type="entry name" value="RCC1"/>
    <property type="match status" value="2"/>
</dbReference>